<feature type="compositionally biased region" description="Basic and acidic residues" evidence="1">
    <location>
        <begin position="124"/>
        <end position="137"/>
    </location>
</feature>
<evidence type="ECO:0000313" key="2">
    <source>
        <dbReference type="EMBL" id="CAJ2510884.1"/>
    </source>
</evidence>
<gene>
    <name evidence="2" type="ORF">KHLLAP_LOCUS11352</name>
</gene>
<dbReference type="EMBL" id="CAUWAG010000018">
    <property type="protein sequence ID" value="CAJ2510884.1"/>
    <property type="molecule type" value="Genomic_DNA"/>
</dbReference>
<feature type="region of interest" description="Disordered" evidence="1">
    <location>
        <begin position="124"/>
        <end position="147"/>
    </location>
</feature>
<protein>
    <submittedName>
        <fullName evidence="2">Uu.00g065090.m01.CDS01</fullName>
    </submittedName>
</protein>
<accession>A0AAI8VTR2</accession>
<keyword evidence="3" id="KW-1185">Reference proteome</keyword>
<dbReference type="AlphaFoldDB" id="A0AAI8VTR2"/>
<name>A0AAI8VTR2_9PEZI</name>
<proteinExistence type="predicted"/>
<evidence type="ECO:0000313" key="3">
    <source>
        <dbReference type="Proteomes" id="UP001295740"/>
    </source>
</evidence>
<feature type="region of interest" description="Disordered" evidence="1">
    <location>
        <begin position="67"/>
        <end position="94"/>
    </location>
</feature>
<dbReference type="Proteomes" id="UP001295740">
    <property type="component" value="Unassembled WGS sequence"/>
</dbReference>
<sequence>MCREEHVRHYQQQGKSMDLNAVVPFGKAGAWLQHAGTAVDTSSSAAWRKPTRSPLWGTAVLKRVAHESRVTTDDDDDVGHKGSSPTGLRRCGTGPIIGDANSNCARFLPGCRNVMTPTIGLQVDMDKQGGRKPRNDDCGSDISPAGG</sequence>
<evidence type="ECO:0000256" key="1">
    <source>
        <dbReference type="SAM" id="MobiDB-lite"/>
    </source>
</evidence>
<reference evidence="2" key="1">
    <citation type="submission" date="2023-10" db="EMBL/GenBank/DDBJ databases">
        <authorList>
            <person name="Hackl T."/>
        </authorList>
    </citation>
    <scope>NUCLEOTIDE SEQUENCE</scope>
</reference>
<comment type="caution">
    <text evidence="2">The sequence shown here is derived from an EMBL/GenBank/DDBJ whole genome shotgun (WGS) entry which is preliminary data.</text>
</comment>
<organism evidence="2 3">
    <name type="scientific">Anthostomella pinea</name>
    <dbReference type="NCBI Taxonomy" id="933095"/>
    <lineage>
        <taxon>Eukaryota</taxon>
        <taxon>Fungi</taxon>
        <taxon>Dikarya</taxon>
        <taxon>Ascomycota</taxon>
        <taxon>Pezizomycotina</taxon>
        <taxon>Sordariomycetes</taxon>
        <taxon>Xylariomycetidae</taxon>
        <taxon>Xylariales</taxon>
        <taxon>Xylariaceae</taxon>
        <taxon>Anthostomella</taxon>
    </lineage>
</organism>